<name>A0ACB9EBV8_9ASTR</name>
<comment type="caution">
    <text evidence="1">The sequence shown here is derived from an EMBL/GenBank/DDBJ whole genome shotgun (WGS) entry which is preliminary data.</text>
</comment>
<evidence type="ECO:0000313" key="2">
    <source>
        <dbReference type="Proteomes" id="UP001056120"/>
    </source>
</evidence>
<evidence type="ECO:0000313" key="1">
    <source>
        <dbReference type="EMBL" id="KAI3756058.1"/>
    </source>
</evidence>
<organism evidence="1 2">
    <name type="scientific">Smallanthus sonchifolius</name>
    <dbReference type="NCBI Taxonomy" id="185202"/>
    <lineage>
        <taxon>Eukaryota</taxon>
        <taxon>Viridiplantae</taxon>
        <taxon>Streptophyta</taxon>
        <taxon>Embryophyta</taxon>
        <taxon>Tracheophyta</taxon>
        <taxon>Spermatophyta</taxon>
        <taxon>Magnoliopsida</taxon>
        <taxon>eudicotyledons</taxon>
        <taxon>Gunneridae</taxon>
        <taxon>Pentapetalae</taxon>
        <taxon>asterids</taxon>
        <taxon>campanulids</taxon>
        <taxon>Asterales</taxon>
        <taxon>Asteraceae</taxon>
        <taxon>Asteroideae</taxon>
        <taxon>Heliantheae alliance</taxon>
        <taxon>Millerieae</taxon>
        <taxon>Smallanthus</taxon>
    </lineage>
</organism>
<reference evidence="1 2" key="2">
    <citation type="journal article" date="2022" name="Mol. Ecol. Resour.">
        <title>The genomes of chicory, endive, great burdock and yacon provide insights into Asteraceae paleo-polyploidization history and plant inulin production.</title>
        <authorList>
            <person name="Fan W."/>
            <person name="Wang S."/>
            <person name="Wang H."/>
            <person name="Wang A."/>
            <person name="Jiang F."/>
            <person name="Liu H."/>
            <person name="Zhao H."/>
            <person name="Xu D."/>
            <person name="Zhang Y."/>
        </authorList>
    </citation>
    <scope>NUCLEOTIDE SEQUENCE [LARGE SCALE GENOMIC DNA]</scope>
    <source>
        <strain evidence="2">cv. Yunnan</strain>
        <tissue evidence="1">Leaves</tissue>
    </source>
</reference>
<gene>
    <name evidence="1" type="ORF">L1987_55871</name>
</gene>
<keyword evidence="2" id="KW-1185">Reference proteome</keyword>
<dbReference type="EMBL" id="CM042035">
    <property type="protein sequence ID" value="KAI3756058.1"/>
    <property type="molecule type" value="Genomic_DNA"/>
</dbReference>
<accession>A0ACB9EBV8</accession>
<dbReference type="Proteomes" id="UP001056120">
    <property type="component" value="Linkage Group LG18"/>
</dbReference>
<sequence>MSSSQGFSLSIEEGSVLDTLPVYMKELIAGGVAGGLSKTVVAPLERIKILVQTQTEGFHSTGVHQSLKRLLKHEGFAGFYKGNGASVVRIIPYSSLYFMTYERYKCWILDNYTVFGTGPVVDLLAGSAAGGTAILCTYPLDLARTKLAHEVVDASLGNGSKSIIVQTRNSGIRSVLESVYRESGVRGLYRGIGPTLMSILPYAGMRFCVYEEVKRHVSKEHQRSIIMSLSCGALSGLLGQTVLYPLDVVKRQMQVDNRQARHKNTWKAFTTIVSEQGWKQLFAGLGINYIKIVPSMAIGFATYDMMKLWLRIPPQQKTQSVSTG</sequence>
<reference evidence="2" key="1">
    <citation type="journal article" date="2022" name="Mol. Ecol. Resour.">
        <title>The genomes of chicory, endive, great burdock and yacon provide insights into Asteraceae palaeo-polyploidization history and plant inulin production.</title>
        <authorList>
            <person name="Fan W."/>
            <person name="Wang S."/>
            <person name="Wang H."/>
            <person name="Wang A."/>
            <person name="Jiang F."/>
            <person name="Liu H."/>
            <person name="Zhao H."/>
            <person name="Xu D."/>
            <person name="Zhang Y."/>
        </authorList>
    </citation>
    <scope>NUCLEOTIDE SEQUENCE [LARGE SCALE GENOMIC DNA]</scope>
    <source>
        <strain evidence="2">cv. Yunnan</strain>
    </source>
</reference>
<protein>
    <submittedName>
        <fullName evidence="1">Uncharacterized protein</fullName>
    </submittedName>
</protein>
<proteinExistence type="predicted"/>